<dbReference type="PANTHER" id="PTHR24421:SF10">
    <property type="entry name" value="NITRATE_NITRITE SENSOR PROTEIN NARQ"/>
    <property type="match status" value="1"/>
</dbReference>
<dbReference type="SUPFAM" id="SSF55874">
    <property type="entry name" value="ATPase domain of HSP90 chaperone/DNA topoisomerase II/histidine kinase"/>
    <property type="match status" value="1"/>
</dbReference>
<feature type="transmembrane region" description="Helical" evidence="9">
    <location>
        <begin position="43"/>
        <end position="74"/>
    </location>
</feature>
<keyword evidence="3" id="KW-0597">Phosphoprotein</keyword>
<evidence type="ECO:0000256" key="3">
    <source>
        <dbReference type="ARBA" id="ARBA00022553"/>
    </source>
</evidence>
<keyword evidence="4" id="KW-0808">Transferase</keyword>
<keyword evidence="6 13" id="KW-0418">Kinase</keyword>
<evidence type="ECO:0000313" key="14">
    <source>
        <dbReference type="Proteomes" id="UP000800981"/>
    </source>
</evidence>
<keyword evidence="8" id="KW-0902">Two-component regulatory system</keyword>
<evidence type="ECO:0000256" key="4">
    <source>
        <dbReference type="ARBA" id="ARBA00022679"/>
    </source>
</evidence>
<dbReference type="EC" id="2.7.13.3" evidence="2"/>
<feature type="transmembrane region" description="Helical" evidence="9">
    <location>
        <begin position="162"/>
        <end position="181"/>
    </location>
</feature>
<accession>A0ABX0GRH7</accession>
<protein>
    <recommendedName>
        <fullName evidence="2">histidine kinase</fullName>
        <ecNumber evidence="2">2.7.13.3</ecNumber>
    </recommendedName>
</protein>
<evidence type="ECO:0000256" key="9">
    <source>
        <dbReference type="SAM" id="Phobius"/>
    </source>
</evidence>
<feature type="domain" description="Histidine kinase/HSP90-like ATPase" evidence="10">
    <location>
        <begin position="330"/>
        <end position="413"/>
    </location>
</feature>
<evidence type="ECO:0000259" key="12">
    <source>
        <dbReference type="Pfam" id="PF13796"/>
    </source>
</evidence>
<comment type="catalytic activity">
    <reaction evidence="1">
        <text>ATP + protein L-histidine = ADP + protein N-phospho-L-histidine.</text>
        <dbReference type="EC" id="2.7.13.3"/>
    </reaction>
</comment>
<dbReference type="Pfam" id="PF07730">
    <property type="entry name" value="HisKA_3"/>
    <property type="match status" value="1"/>
</dbReference>
<dbReference type="InterPro" id="IPR003594">
    <property type="entry name" value="HATPase_dom"/>
</dbReference>
<keyword evidence="7" id="KW-0067">ATP-binding</keyword>
<dbReference type="EMBL" id="JAANNP010000001">
    <property type="protein sequence ID" value="NHC12347.1"/>
    <property type="molecule type" value="Genomic_DNA"/>
</dbReference>
<keyword evidence="9" id="KW-0812">Transmembrane</keyword>
<dbReference type="Pfam" id="PF02518">
    <property type="entry name" value="HATPase_c"/>
    <property type="match status" value="1"/>
</dbReference>
<dbReference type="Gene3D" id="3.30.565.10">
    <property type="entry name" value="Histidine kinase-like ATPase, C-terminal domain"/>
    <property type="match status" value="1"/>
</dbReference>
<dbReference type="Gene3D" id="1.20.5.1930">
    <property type="match status" value="1"/>
</dbReference>
<dbReference type="PANTHER" id="PTHR24421">
    <property type="entry name" value="NITRATE/NITRITE SENSOR PROTEIN NARX-RELATED"/>
    <property type="match status" value="1"/>
</dbReference>
<evidence type="ECO:0000259" key="11">
    <source>
        <dbReference type="Pfam" id="PF07730"/>
    </source>
</evidence>
<keyword evidence="9" id="KW-1133">Transmembrane helix</keyword>
<dbReference type="CDD" id="cd16917">
    <property type="entry name" value="HATPase_UhpB-NarQ-NarX-like"/>
    <property type="match status" value="1"/>
</dbReference>
<dbReference type="InterPro" id="IPR036890">
    <property type="entry name" value="HATPase_C_sf"/>
</dbReference>
<evidence type="ECO:0000256" key="1">
    <source>
        <dbReference type="ARBA" id="ARBA00000085"/>
    </source>
</evidence>
<gene>
    <name evidence="13" type="ORF">G9H71_00940</name>
</gene>
<feature type="domain" description="Putative sensor" evidence="12">
    <location>
        <begin position="41"/>
        <end position="196"/>
    </location>
</feature>
<comment type="caution">
    <text evidence="13">The sequence shown here is derived from an EMBL/GenBank/DDBJ whole genome shotgun (WGS) entry which is preliminary data.</text>
</comment>
<evidence type="ECO:0000313" key="13">
    <source>
        <dbReference type="EMBL" id="NHC12347.1"/>
    </source>
</evidence>
<feature type="transmembrane region" description="Helical" evidence="9">
    <location>
        <begin position="125"/>
        <end position="150"/>
    </location>
</feature>
<evidence type="ECO:0000256" key="2">
    <source>
        <dbReference type="ARBA" id="ARBA00012438"/>
    </source>
</evidence>
<evidence type="ECO:0000256" key="7">
    <source>
        <dbReference type="ARBA" id="ARBA00022840"/>
    </source>
</evidence>
<evidence type="ECO:0000256" key="5">
    <source>
        <dbReference type="ARBA" id="ARBA00022741"/>
    </source>
</evidence>
<reference evidence="13 14" key="1">
    <citation type="submission" date="2020-03" db="EMBL/GenBank/DDBJ databases">
        <title>Two novel Motilibacter sp.</title>
        <authorList>
            <person name="Liu S."/>
        </authorList>
    </citation>
    <scope>NUCLEOTIDE SEQUENCE [LARGE SCALE GENOMIC DNA]</scope>
    <source>
        <strain evidence="13 14">E257</strain>
    </source>
</reference>
<evidence type="ECO:0000259" key="10">
    <source>
        <dbReference type="Pfam" id="PF02518"/>
    </source>
</evidence>
<name>A0ABX0GRH7_9ACTN</name>
<dbReference type="InterPro" id="IPR050482">
    <property type="entry name" value="Sensor_HK_TwoCompSys"/>
</dbReference>
<dbReference type="InterPro" id="IPR025828">
    <property type="entry name" value="Put_sensor_dom"/>
</dbReference>
<keyword evidence="9" id="KW-0472">Membrane</keyword>
<dbReference type="Pfam" id="PF13796">
    <property type="entry name" value="Sensor"/>
    <property type="match status" value="1"/>
</dbReference>
<dbReference type="InterPro" id="IPR011712">
    <property type="entry name" value="Sig_transdc_His_kin_sub3_dim/P"/>
</dbReference>
<proteinExistence type="predicted"/>
<dbReference type="GO" id="GO:0016301">
    <property type="term" value="F:kinase activity"/>
    <property type="evidence" value="ECO:0007669"/>
    <property type="project" value="UniProtKB-KW"/>
</dbReference>
<feature type="domain" description="Signal transduction histidine kinase subgroup 3 dimerisation and phosphoacceptor" evidence="11">
    <location>
        <begin position="228"/>
        <end position="293"/>
    </location>
</feature>
<evidence type="ECO:0000256" key="8">
    <source>
        <dbReference type="ARBA" id="ARBA00023012"/>
    </source>
</evidence>
<sequence>MPDSPSVAALLSPITSVRPKPVDEAGLAERLRLTLVAAGLALLGVPALVLAVLTLVCVPLGAAGVGFGLAHLVVPLDERLTRLHRAVSGRLLGEDVPAAYAPTGGAGFLARPLRWLRDPARWRDVAFLACSGTGGWVMAGLPPLLLVTPVVHWTGLLLDGGWVWGLLAVLSLPCPLVWWVVTPPLLRARAITERSILGRSRVEELEERVTRVAESRAETLDTSAAEIRRIERDLHDGAQARIAAVGMTVGLAEKLLASDPVAAAELLREARETTTSALEDLRSVVRGIHPPVLSDRGLAGAIEALTLPLPLPVTLALDVPGALPPPVESAAYFAVAECLANTVKHAGAGRAWVAVEHDGRVLRMRVGDDGRGGASPDGSGLAGVARRLAAFDGTMSVTSPAGGPTTVTMELPCALSSPRTSPSSGSA</sequence>
<organism evidence="13 14">
    <name type="scientific">Motilibacter deserti</name>
    <dbReference type="NCBI Taxonomy" id="2714956"/>
    <lineage>
        <taxon>Bacteria</taxon>
        <taxon>Bacillati</taxon>
        <taxon>Actinomycetota</taxon>
        <taxon>Actinomycetes</taxon>
        <taxon>Motilibacterales</taxon>
        <taxon>Motilibacteraceae</taxon>
        <taxon>Motilibacter</taxon>
    </lineage>
</organism>
<keyword evidence="14" id="KW-1185">Reference proteome</keyword>
<keyword evidence="5" id="KW-0547">Nucleotide-binding</keyword>
<dbReference type="Proteomes" id="UP000800981">
    <property type="component" value="Unassembled WGS sequence"/>
</dbReference>
<evidence type="ECO:0000256" key="6">
    <source>
        <dbReference type="ARBA" id="ARBA00022777"/>
    </source>
</evidence>